<dbReference type="AlphaFoldDB" id="A0AB39U8G3"/>
<dbReference type="RefSeq" id="WP_369344656.1">
    <property type="nucleotide sequence ID" value="NZ_CP129674.1"/>
</dbReference>
<organism evidence="1">
    <name type="scientific">Bifidobacterium aquikefiricola</name>
    <dbReference type="NCBI Taxonomy" id="3059038"/>
    <lineage>
        <taxon>Bacteria</taxon>
        <taxon>Bacillati</taxon>
        <taxon>Actinomycetota</taxon>
        <taxon>Actinomycetes</taxon>
        <taxon>Bifidobacteriales</taxon>
        <taxon>Bifidobacteriaceae</taxon>
        <taxon>Bifidobacterium</taxon>
    </lineage>
</organism>
<name>A0AB39U8G3_9BIFI</name>
<gene>
    <name evidence="1" type="ORF">QN215_03045</name>
</gene>
<protein>
    <submittedName>
        <fullName evidence="1">Uncharacterized protein</fullName>
    </submittedName>
</protein>
<dbReference type="EMBL" id="CP129674">
    <property type="protein sequence ID" value="XDS45118.1"/>
    <property type="molecule type" value="Genomic_DNA"/>
</dbReference>
<reference evidence="1" key="1">
    <citation type="submission" date="2023-07" db="EMBL/GenBank/DDBJ databases">
        <title>Bifidobacterium aquikefiriaerophilum sp. nov. and Bifidobacterium eccum sp. nov., isolated from water kefir.</title>
        <authorList>
            <person name="Breselge S."/>
            <person name="Bellassi P."/>
            <person name="Barcenilla C."/>
            <person name="Alvarez-Ordonez A."/>
            <person name="Morelli L."/>
            <person name="Cotter P.D."/>
        </authorList>
    </citation>
    <scope>NUCLEOTIDE SEQUENCE</scope>
    <source>
        <strain evidence="1">WK041_4_12</strain>
    </source>
</reference>
<evidence type="ECO:0000313" key="1">
    <source>
        <dbReference type="EMBL" id="XDS45118.1"/>
    </source>
</evidence>
<dbReference type="KEGG" id="baqk:QN215_03045"/>
<proteinExistence type="predicted"/>
<accession>A0AB39U8G3</accession>
<sequence>MLKSRNQQVCECSNAAFAWYDGGMIFNNLRFSPDAAKEYKFVKSTNPRLADAYTVTLSQIDANTIVEDGSRKVEGGKLFHFVWVDLPGADEPNRVVIWFTQKNGISFITYLGLRQ</sequence>